<organism evidence="1 2">
    <name type="scientific">Mesorhizobium abyssinicae</name>
    <dbReference type="NCBI Taxonomy" id="1209958"/>
    <lineage>
        <taxon>Bacteria</taxon>
        <taxon>Pseudomonadati</taxon>
        <taxon>Pseudomonadota</taxon>
        <taxon>Alphaproteobacteria</taxon>
        <taxon>Hyphomicrobiales</taxon>
        <taxon>Phyllobacteriaceae</taxon>
        <taxon>Mesorhizobium</taxon>
    </lineage>
</organism>
<evidence type="ECO:0000313" key="2">
    <source>
        <dbReference type="Proteomes" id="UP001276564"/>
    </source>
</evidence>
<evidence type="ECO:0008006" key="3">
    <source>
        <dbReference type="Google" id="ProtNLM"/>
    </source>
</evidence>
<accession>A0ABU5AS33</accession>
<proteinExistence type="predicted"/>
<sequence>MENKLSIKTVRALRHTLADLRDRNWQVGFEIIALFAPNSPRSHLVSRASDDQQQTLSYREVASIDVTGSLSSALAFLLECYPEGTYWFCSGAEADIKRIDPDGPYGCQYDLPGLAANGSGWTPALAVLDTLLAITEWHFKENVSMSSSDQDYERSMPQFKLEELIPPNKDREIIMADGMMWLIDKGSYKAAYYQAIESAKIGLSQPLAAQLSTPEAWALTGEYVGAKKRIMVMGQETFGNLASLSAAQSFHAWSAAIGESIAFDFAIGESQEASPFWRAYQEIIAQLGLPSRRHTAWTNLAKVQLTLEDGPSRSIFTLDPRSRMDVVRWQKPLFLSEMEFAKPDAIIMLTGSLTWLIERMYENVRISKMGDEDQSFNVVEIPSLDIPIVQTYHPAARSSAVKNVGARRRNAVEHLISQIGGIS</sequence>
<comment type="caution">
    <text evidence="1">The sequence shown here is derived from an EMBL/GenBank/DDBJ whole genome shotgun (WGS) entry which is preliminary data.</text>
</comment>
<name>A0ABU5AS33_9HYPH</name>
<gene>
    <name evidence="1" type="ORF">RFM23_21015</name>
</gene>
<dbReference type="RefSeq" id="WP_320321248.1">
    <property type="nucleotide sequence ID" value="NZ_JAVIIP010000011.1"/>
</dbReference>
<dbReference type="EMBL" id="JAVIIP010000011">
    <property type="protein sequence ID" value="MDX8540104.1"/>
    <property type="molecule type" value="Genomic_DNA"/>
</dbReference>
<reference evidence="1 2" key="1">
    <citation type="submission" date="2023-08" db="EMBL/GenBank/DDBJ databases">
        <title>Implementing the SeqCode for naming new Mesorhizobium species isolated from Vachellia karroo root nodules.</title>
        <authorList>
            <person name="Van Lill M."/>
        </authorList>
    </citation>
    <scope>NUCLEOTIDE SEQUENCE [LARGE SCALE GENOMIC DNA]</scope>
    <source>
        <strain evidence="1 2">VK4B</strain>
    </source>
</reference>
<evidence type="ECO:0000313" key="1">
    <source>
        <dbReference type="EMBL" id="MDX8540104.1"/>
    </source>
</evidence>
<protein>
    <recommendedName>
        <fullName evidence="3">Uracil DNA glycosylase superfamily protein</fullName>
    </recommendedName>
</protein>
<keyword evidence="2" id="KW-1185">Reference proteome</keyword>
<dbReference type="Proteomes" id="UP001276564">
    <property type="component" value="Unassembled WGS sequence"/>
</dbReference>